<keyword evidence="4" id="KW-1003">Cell membrane</keyword>
<evidence type="ECO:0000256" key="1">
    <source>
        <dbReference type="ARBA" id="ARBA00004651"/>
    </source>
</evidence>
<protein>
    <submittedName>
        <fullName evidence="9">Multicomponent Na+:H+ antiporter subunit F</fullName>
    </submittedName>
</protein>
<dbReference type="Pfam" id="PF04066">
    <property type="entry name" value="MrpF_PhaF"/>
    <property type="match status" value="1"/>
</dbReference>
<evidence type="ECO:0000256" key="4">
    <source>
        <dbReference type="ARBA" id="ARBA00022475"/>
    </source>
</evidence>
<evidence type="ECO:0000256" key="3">
    <source>
        <dbReference type="ARBA" id="ARBA00022448"/>
    </source>
</evidence>
<gene>
    <name evidence="9" type="ORF">FHU38_001916</name>
</gene>
<evidence type="ECO:0000256" key="5">
    <source>
        <dbReference type="ARBA" id="ARBA00022692"/>
    </source>
</evidence>
<name>A0A7X5UPM6_9PSEU</name>
<comment type="caution">
    <text evidence="9">The sequence shown here is derived from an EMBL/GenBank/DDBJ whole genome shotgun (WGS) entry which is preliminary data.</text>
</comment>
<organism evidence="9 10">
    <name type="scientific">Saccharomonospora amisosensis</name>
    <dbReference type="NCBI Taxonomy" id="1128677"/>
    <lineage>
        <taxon>Bacteria</taxon>
        <taxon>Bacillati</taxon>
        <taxon>Actinomycetota</taxon>
        <taxon>Actinomycetes</taxon>
        <taxon>Pseudonocardiales</taxon>
        <taxon>Pseudonocardiaceae</taxon>
        <taxon>Saccharomonospora</taxon>
    </lineage>
</organism>
<evidence type="ECO:0000256" key="8">
    <source>
        <dbReference type="SAM" id="Phobius"/>
    </source>
</evidence>
<reference evidence="9 10" key="1">
    <citation type="submission" date="2020-03" db="EMBL/GenBank/DDBJ databases">
        <title>Sequencing the genomes of 1000 actinobacteria strains.</title>
        <authorList>
            <person name="Klenk H.-P."/>
        </authorList>
    </citation>
    <scope>NUCLEOTIDE SEQUENCE [LARGE SCALE GENOMIC DNA]</scope>
    <source>
        <strain evidence="9 10">DSM 45685</strain>
    </source>
</reference>
<evidence type="ECO:0000256" key="6">
    <source>
        <dbReference type="ARBA" id="ARBA00022989"/>
    </source>
</evidence>
<dbReference type="PANTHER" id="PTHR34702:SF1">
    <property type="entry name" value="NA(+)_H(+) ANTIPORTER SUBUNIT F"/>
    <property type="match status" value="1"/>
</dbReference>
<dbReference type="EMBL" id="JAAOYM010000001">
    <property type="protein sequence ID" value="NIJ11572.1"/>
    <property type="molecule type" value="Genomic_DNA"/>
</dbReference>
<keyword evidence="6 8" id="KW-1133">Transmembrane helix</keyword>
<keyword evidence="5 8" id="KW-0812">Transmembrane</keyword>
<evidence type="ECO:0000313" key="9">
    <source>
        <dbReference type="EMBL" id="NIJ11572.1"/>
    </source>
</evidence>
<evidence type="ECO:0000313" key="10">
    <source>
        <dbReference type="Proteomes" id="UP000545493"/>
    </source>
</evidence>
<keyword evidence="7 8" id="KW-0472">Membrane</keyword>
<dbReference type="GO" id="GO:0015385">
    <property type="term" value="F:sodium:proton antiporter activity"/>
    <property type="evidence" value="ECO:0007669"/>
    <property type="project" value="TreeGrafter"/>
</dbReference>
<feature type="transmembrane region" description="Helical" evidence="8">
    <location>
        <begin position="33"/>
        <end position="54"/>
    </location>
</feature>
<dbReference type="AlphaFoldDB" id="A0A7X5UPM6"/>
<accession>A0A7X5UPM6</accession>
<sequence length="88" mass="9587">MSWVYFATFAMLAVGGVLTLWRLLRGPRSLDRVLALDMLLVLIIAGVAVGMAMTGRGLSLALLLSVSLLSFIGSISAVRLVERWESHR</sequence>
<keyword evidence="10" id="KW-1185">Reference proteome</keyword>
<evidence type="ECO:0000256" key="2">
    <source>
        <dbReference type="ARBA" id="ARBA00009212"/>
    </source>
</evidence>
<keyword evidence="3" id="KW-0813">Transport</keyword>
<dbReference type="Proteomes" id="UP000545493">
    <property type="component" value="Unassembled WGS sequence"/>
</dbReference>
<comment type="similarity">
    <text evidence="2">Belongs to the CPA3 antiporters (TC 2.A.63) subunit F family.</text>
</comment>
<comment type="subcellular location">
    <subcellularLocation>
        <location evidence="1">Cell membrane</location>
        <topology evidence="1">Multi-pass membrane protein</topology>
    </subcellularLocation>
</comment>
<feature type="transmembrane region" description="Helical" evidence="8">
    <location>
        <begin position="6"/>
        <end position="24"/>
    </location>
</feature>
<dbReference type="GO" id="GO:0005886">
    <property type="term" value="C:plasma membrane"/>
    <property type="evidence" value="ECO:0007669"/>
    <property type="project" value="UniProtKB-SubCell"/>
</dbReference>
<dbReference type="InterPro" id="IPR007208">
    <property type="entry name" value="MrpF/PhaF-like"/>
</dbReference>
<dbReference type="RefSeq" id="WP_167169085.1">
    <property type="nucleotide sequence ID" value="NZ_JAAOYM010000001.1"/>
</dbReference>
<feature type="transmembrane region" description="Helical" evidence="8">
    <location>
        <begin position="60"/>
        <end position="81"/>
    </location>
</feature>
<evidence type="ECO:0000256" key="7">
    <source>
        <dbReference type="ARBA" id="ARBA00023136"/>
    </source>
</evidence>
<dbReference type="PANTHER" id="PTHR34702">
    <property type="entry name" value="NA(+)/H(+) ANTIPORTER SUBUNIT F1"/>
    <property type="match status" value="1"/>
</dbReference>
<proteinExistence type="inferred from homology"/>